<dbReference type="SUPFAM" id="SSF49899">
    <property type="entry name" value="Concanavalin A-like lectins/glucanases"/>
    <property type="match status" value="1"/>
</dbReference>
<dbReference type="InterPro" id="IPR013320">
    <property type="entry name" value="ConA-like_dom_sf"/>
</dbReference>
<dbReference type="InterPro" id="IPR044736">
    <property type="entry name" value="Gid1/RanBPM/SPLA_SPRY"/>
</dbReference>
<reference evidence="3" key="1">
    <citation type="submission" date="2013-12" db="EMBL/GenBank/DDBJ databases">
        <authorList>
            <person name="Aslett M."/>
        </authorList>
    </citation>
    <scope>NUCLEOTIDE SEQUENCE [LARGE SCALE GENOMIC DNA]</scope>
    <source>
        <strain evidence="3">Lindley</strain>
    </source>
</reference>
<dbReference type="PROSITE" id="PS50188">
    <property type="entry name" value="B302_SPRY"/>
    <property type="match status" value="1"/>
</dbReference>
<keyword evidence="1" id="KW-0472">Membrane</keyword>
<proteinExistence type="predicted"/>
<reference evidence="3" key="2">
    <citation type="submission" date="2014-05" db="EMBL/GenBank/DDBJ databases">
        <title>The genome and life-stage specific transcriptomes of Globodera pallida elucidate key aspects of plant parasitism by a cyst nematode.</title>
        <authorList>
            <person name="Cotton J.A."/>
            <person name="Lilley C.J."/>
            <person name="Jones L.M."/>
            <person name="Kikuchi T."/>
            <person name="Reid A.J."/>
            <person name="Thorpe P."/>
            <person name="Tsai I.J."/>
            <person name="Beasley H."/>
            <person name="Blok V."/>
            <person name="Cock P.J.A."/>
            <person name="Van den Akker S.E."/>
            <person name="Holroyd N."/>
            <person name="Hunt M."/>
            <person name="Mantelin S."/>
            <person name="Naghra H."/>
            <person name="Pain A."/>
            <person name="Palomares-Rius J.E."/>
            <person name="Zarowiecki M."/>
            <person name="Berriman M."/>
            <person name="Jones J.T."/>
            <person name="Urwin P.E."/>
        </authorList>
    </citation>
    <scope>NUCLEOTIDE SEQUENCE [LARGE SCALE GENOMIC DNA]</scope>
    <source>
        <strain evidence="3">Lindley</strain>
    </source>
</reference>
<dbReference type="AlphaFoldDB" id="A0A183BSB5"/>
<keyword evidence="1" id="KW-1133">Transmembrane helix</keyword>
<accession>A0A183BSB5</accession>
<dbReference type="InterPro" id="IPR050618">
    <property type="entry name" value="Ubq-SigPath_Reg"/>
</dbReference>
<dbReference type="InterPro" id="IPR003877">
    <property type="entry name" value="SPRY_dom"/>
</dbReference>
<dbReference type="InterPro" id="IPR001870">
    <property type="entry name" value="B30.2/SPRY"/>
</dbReference>
<evidence type="ECO:0000259" key="2">
    <source>
        <dbReference type="PROSITE" id="PS50188"/>
    </source>
</evidence>
<evidence type="ECO:0000256" key="1">
    <source>
        <dbReference type="SAM" id="Phobius"/>
    </source>
</evidence>
<protein>
    <submittedName>
        <fullName evidence="4">B30.2/SPRY domain-containing protein</fullName>
    </submittedName>
</protein>
<reference evidence="4" key="3">
    <citation type="submission" date="2016-06" db="UniProtKB">
        <authorList>
            <consortium name="WormBaseParasite"/>
        </authorList>
    </citation>
    <scope>IDENTIFICATION</scope>
</reference>
<dbReference type="Pfam" id="PF00622">
    <property type="entry name" value="SPRY"/>
    <property type="match status" value="1"/>
</dbReference>
<sequence>MSILTDYEKLEQKIGWLNEDQQKLVSIDQFLLMQSDQKALLQRLNAIEQKQTQFNEREQQLNNFLEQFVEERNKKFEEQKETDRMLQKQMDELGNSLKKEFEKGTSQLKGQLSAKMEEYQNQQQQNIDALTEAQKGNVEIVGKIGKIENLVAISTPGGQWRRYDPYRIAGAIVLFIFIIYAVFQLNEQKENCRLKMNVGDAANTSDFAELEQQKQSNAKFAEIERQNDLQQEKVIKLEKYQKEQQLNIVDLQKTIATMREIGNFSMAAQEEEEQTKHEELKLLREMIKQFELELTGMKQIDPYRIAGAIVLFIFVIYAVHRFSNKFAELEGYQNQQQQNIDALTEAQKRNGLIPQQNRWNSSILCHKELALTEPGRLIVKKKRDANLGWCSVLGEEPIPKEYFGISYFEVKILKNDSYICIGLANKQMSLDTFVGHDAGTYGYVGDGNFWGHEVAGCSHTAHGRPYIVRKPSFGVGNVIGCGVNLATRQIFYTKDGERLETVGLFVNFAADLFPCVSLWGSNDTIEANFGPDFKYKF</sequence>
<evidence type="ECO:0000313" key="4">
    <source>
        <dbReference type="WBParaSite" id="GPLIN_000350100"/>
    </source>
</evidence>
<dbReference type="Proteomes" id="UP000050741">
    <property type="component" value="Unassembled WGS sequence"/>
</dbReference>
<dbReference type="PANTHER" id="PTHR12864">
    <property type="entry name" value="RAN BINDING PROTEIN 9-RELATED"/>
    <property type="match status" value="1"/>
</dbReference>
<organism evidence="3 4">
    <name type="scientific">Globodera pallida</name>
    <name type="common">Potato cyst nematode worm</name>
    <name type="synonym">Heterodera pallida</name>
    <dbReference type="NCBI Taxonomy" id="36090"/>
    <lineage>
        <taxon>Eukaryota</taxon>
        <taxon>Metazoa</taxon>
        <taxon>Ecdysozoa</taxon>
        <taxon>Nematoda</taxon>
        <taxon>Chromadorea</taxon>
        <taxon>Rhabditida</taxon>
        <taxon>Tylenchina</taxon>
        <taxon>Tylenchomorpha</taxon>
        <taxon>Tylenchoidea</taxon>
        <taxon>Heteroderidae</taxon>
        <taxon>Heteroderinae</taxon>
        <taxon>Globodera</taxon>
    </lineage>
</organism>
<feature type="domain" description="B30.2/SPRY" evidence="2">
    <location>
        <begin position="338"/>
        <end position="534"/>
    </location>
</feature>
<dbReference type="CDD" id="cd12885">
    <property type="entry name" value="SPRY_RanBP_like"/>
    <property type="match status" value="1"/>
</dbReference>
<dbReference type="Gene3D" id="2.60.120.920">
    <property type="match status" value="1"/>
</dbReference>
<name>A0A183BSB5_GLOPA</name>
<keyword evidence="3" id="KW-1185">Reference proteome</keyword>
<feature type="transmembrane region" description="Helical" evidence="1">
    <location>
        <begin position="166"/>
        <end position="186"/>
    </location>
</feature>
<dbReference type="InterPro" id="IPR043136">
    <property type="entry name" value="B30.2/SPRY_sf"/>
</dbReference>
<dbReference type="SMART" id="SM00449">
    <property type="entry name" value="SPRY"/>
    <property type="match status" value="1"/>
</dbReference>
<dbReference type="WBParaSite" id="GPLIN_000350100">
    <property type="protein sequence ID" value="GPLIN_000350100"/>
    <property type="gene ID" value="GPLIN_000350100"/>
</dbReference>
<feature type="transmembrane region" description="Helical" evidence="1">
    <location>
        <begin position="303"/>
        <end position="320"/>
    </location>
</feature>
<keyword evidence="1" id="KW-0812">Transmembrane</keyword>
<evidence type="ECO:0000313" key="3">
    <source>
        <dbReference type="Proteomes" id="UP000050741"/>
    </source>
</evidence>